<feature type="region of interest" description="Disordered" evidence="1">
    <location>
        <begin position="1"/>
        <end position="24"/>
    </location>
</feature>
<accession>B9RY72</accession>
<feature type="compositionally biased region" description="Acidic residues" evidence="1">
    <location>
        <begin position="1"/>
        <end position="10"/>
    </location>
</feature>
<keyword evidence="3" id="KW-1185">Reference proteome</keyword>
<dbReference type="Proteomes" id="UP000008311">
    <property type="component" value="Unassembled WGS sequence"/>
</dbReference>
<dbReference type="SUPFAM" id="SSF50630">
    <property type="entry name" value="Acid proteases"/>
    <property type="match status" value="1"/>
</dbReference>
<dbReference type="Pfam" id="PF08284">
    <property type="entry name" value="RVP_2"/>
    <property type="match status" value="1"/>
</dbReference>
<gene>
    <name evidence="2" type="ORF">RCOM_0810760</name>
</gene>
<dbReference type="InterPro" id="IPR021109">
    <property type="entry name" value="Peptidase_aspartic_dom_sf"/>
</dbReference>
<dbReference type="CDD" id="cd00303">
    <property type="entry name" value="retropepsin_like"/>
    <property type="match status" value="1"/>
</dbReference>
<evidence type="ECO:0000313" key="2">
    <source>
        <dbReference type="EMBL" id="EEF43581.1"/>
    </source>
</evidence>
<proteinExistence type="predicted"/>
<dbReference type="AlphaFoldDB" id="B9RY72"/>
<reference evidence="3" key="1">
    <citation type="journal article" date="2010" name="Nat. Biotechnol.">
        <title>Draft genome sequence of the oilseed species Ricinus communis.</title>
        <authorList>
            <person name="Chan A.P."/>
            <person name="Crabtree J."/>
            <person name="Zhao Q."/>
            <person name="Lorenzi H."/>
            <person name="Orvis J."/>
            <person name="Puiu D."/>
            <person name="Melake-Berhan A."/>
            <person name="Jones K.M."/>
            <person name="Redman J."/>
            <person name="Chen G."/>
            <person name="Cahoon E.B."/>
            <person name="Gedil M."/>
            <person name="Stanke M."/>
            <person name="Haas B.J."/>
            <person name="Wortman J.R."/>
            <person name="Fraser-Liggett C.M."/>
            <person name="Ravel J."/>
            <person name="Rabinowicz P.D."/>
        </authorList>
    </citation>
    <scope>NUCLEOTIDE SEQUENCE [LARGE SCALE GENOMIC DNA]</scope>
    <source>
        <strain evidence="3">cv. Hale</strain>
    </source>
</reference>
<sequence>MMNVDEEDDIQNATDEHQDDTLPQDHIIPEEDDEFINVSYHALGAHKSLNTVVVKGLVENQHVLNLLNSGSTHSFLHNRVVEKLNCNLVQATPFCVSTGGGNKLISNQKCLNFEWKMNNLSFSFNFRLLNIDEYDLVLGADWMRSFNHVYFDFCKNKLPFINMVNHCCFKVLHLRVP</sequence>
<evidence type="ECO:0000256" key="1">
    <source>
        <dbReference type="SAM" id="MobiDB-lite"/>
    </source>
</evidence>
<name>B9RY72_RICCO</name>
<dbReference type="InParanoid" id="B9RY72"/>
<protein>
    <submittedName>
        <fullName evidence="2">Uncharacterized protein</fullName>
    </submittedName>
</protein>
<dbReference type="EMBL" id="EQ973830">
    <property type="protein sequence ID" value="EEF43581.1"/>
    <property type="molecule type" value="Genomic_DNA"/>
</dbReference>
<dbReference type="Gene3D" id="2.40.70.10">
    <property type="entry name" value="Acid Proteases"/>
    <property type="match status" value="1"/>
</dbReference>
<organism evidence="2 3">
    <name type="scientific">Ricinus communis</name>
    <name type="common">Castor bean</name>
    <dbReference type="NCBI Taxonomy" id="3988"/>
    <lineage>
        <taxon>Eukaryota</taxon>
        <taxon>Viridiplantae</taxon>
        <taxon>Streptophyta</taxon>
        <taxon>Embryophyta</taxon>
        <taxon>Tracheophyta</taxon>
        <taxon>Spermatophyta</taxon>
        <taxon>Magnoliopsida</taxon>
        <taxon>eudicotyledons</taxon>
        <taxon>Gunneridae</taxon>
        <taxon>Pentapetalae</taxon>
        <taxon>rosids</taxon>
        <taxon>fabids</taxon>
        <taxon>Malpighiales</taxon>
        <taxon>Euphorbiaceae</taxon>
        <taxon>Acalyphoideae</taxon>
        <taxon>Acalypheae</taxon>
        <taxon>Ricinus</taxon>
    </lineage>
</organism>
<evidence type="ECO:0000313" key="3">
    <source>
        <dbReference type="Proteomes" id="UP000008311"/>
    </source>
</evidence>